<feature type="transmembrane region" description="Helical" evidence="5">
    <location>
        <begin position="160"/>
        <end position="179"/>
    </location>
</feature>
<evidence type="ECO:0000313" key="7">
    <source>
        <dbReference type="EMBL" id="GAD95441.1"/>
    </source>
</evidence>
<name>V5G0E9_BYSSN</name>
<reference evidence="8" key="1">
    <citation type="journal article" date="2014" name="Genome Announc.">
        <title>Draft genome sequence of the formaldehyde-resistant fungus Byssochlamys spectabilis No. 5 (anamorph Paecilomyces variotii No. 5) (NBRC109023).</title>
        <authorList>
            <person name="Oka T."/>
            <person name="Ekino K."/>
            <person name="Fukuda K."/>
            <person name="Nomura Y."/>
        </authorList>
    </citation>
    <scope>NUCLEOTIDE SEQUENCE [LARGE SCALE GENOMIC DNA]</scope>
    <source>
        <strain evidence="8">No. 5 / NBRC 109023</strain>
    </source>
</reference>
<protein>
    <submittedName>
        <fullName evidence="7">Amino acid transporter, putative</fullName>
    </submittedName>
</protein>
<keyword evidence="3 5" id="KW-1133">Transmembrane helix</keyword>
<keyword evidence="2 5" id="KW-0812">Transmembrane</keyword>
<feature type="domain" description="Amino acid transporter transmembrane" evidence="6">
    <location>
        <begin position="52"/>
        <end position="395"/>
    </location>
</feature>
<feature type="transmembrane region" description="Helical" evidence="5">
    <location>
        <begin position="274"/>
        <end position="296"/>
    </location>
</feature>
<dbReference type="GO" id="GO:0016020">
    <property type="term" value="C:membrane"/>
    <property type="evidence" value="ECO:0007669"/>
    <property type="project" value="UniProtKB-SubCell"/>
</dbReference>
<dbReference type="PANTHER" id="PTHR41677">
    <property type="entry name" value="YALI0B19030P"/>
    <property type="match status" value="1"/>
</dbReference>
<evidence type="ECO:0000313" key="8">
    <source>
        <dbReference type="Proteomes" id="UP000018001"/>
    </source>
</evidence>
<dbReference type="AlphaFoldDB" id="V5G0E9"/>
<dbReference type="InParanoid" id="V5G0E9"/>
<feature type="transmembrane region" description="Helical" evidence="5">
    <location>
        <begin position="191"/>
        <end position="213"/>
    </location>
</feature>
<organism evidence="7 8">
    <name type="scientific">Byssochlamys spectabilis (strain No. 5 / NBRC 109023)</name>
    <name type="common">Paecilomyces variotii</name>
    <dbReference type="NCBI Taxonomy" id="1356009"/>
    <lineage>
        <taxon>Eukaryota</taxon>
        <taxon>Fungi</taxon>
        <taxon>Dikarya</taxon>
        <taxon>Ascomycota</taxon>
        <taxon>Pezizomycotina</taxon>
        <taxon>Eurotiomycetes</taxon>
        <taxon>Eurotiomycetidae</taxon>
        <taxon>Eurotiales</taxon>
        <taxon>Thermoascaceae</taxon>
        <taxon>Paecilomyces</taxon>
    </lineage>
</organism>
<gene>
    <name evidence="7" type="ORF">PVAR5_4084</name>
</gene>
<keyword evidence="8" id="KW-1185">Reference proteome</keyword>
<keyword evidence="4 5" id="KW-0472">Membrane</keyword>
<feature type="transmembrane region" description="Helical" evidence="5">
    <location>
        <begin position="241"/>
        <end position="262"/>
    </location>
</feature>
<dbReference type="InterPro" id="IPR013057">
    <property type="entry name" value="AA_transpt_TM"/>
</dbReference>
<evidence type="ECO:0000256" key="4">
    <source>
        <dbReference type="ARBA" id="ARBA00023136"/>
    </source>
</evidence>
<dbReference type="EMBL" id="BAUL01000128">
    <property type="protein sequence ID" value="GAD95441.1"/>
    <property type="molecule type" value="Genomic_DNA"/>
</dbReference>
<dbReference type="Proteomes" id="UP000018001">
    <property type="component" value="Unassembled WGS sequence"/>
</dbReference>
<dbReference type="HOGENOM" id="CLU_460025_0_0_1"/>
<evidence type="ECO:0000259" key="6">
    <source>
        <dbReference type="Pfam" id="PF01490"/>
    </source>
</evidence>
<evidence type="ECO:0000256" key="3">
    <source>
        <dbReference type="ARBA" id="ARBA00022989"/>
    </source>
</evidence>
<dbReference type="Pfam" id="PF01490">
    <property type="entry name" value="Aa_trans"/>
    <property type="match status" value="1"/>
</dbReference>
<proteinExistence type="predicted"/>
<comment type="subcellular location">
    <subcellularLocation>
        <location evidence="1">Membrane</location>
    </subcellularLocation>
</comment>
<dbReference type="eggNOG" id="ENOG502RX9H">
    <property type="taxonomic scope" value="Eukaryota"/>
</dbReference>
<evidence type="ECO:0000256" key="1">
    <source>
        <dbReference type="ARBA" id="ARBA00004370"/>
    </source>
</evidence>
<feature type="transmembrane region" description="Helical" evidence="5">
    <location>
        <begin position="316"/>
        <end position="335"/>
    </location>
</feature>
<dbReference type="PANTHER" id="PTHR41677:SF1">
    <property type="entry name" value="FE2OG DIOXYGENASE DOMAIN-CONTAINING PROTEIN"/>
    <property type="match status" value="1"/>
</dbReference>
<evidence type="ECO:0000256" key="2">
    <source>
        <dbReference type="ARBA" id="ARBA00022692"/>
    </source>
</evidence>
<evidence type="ECO:0000256" key="5">
    <source>
        <dbReference type="SAM" id="Phobius"/>
    </source>
</evidence>
<feature type="transmembrane region" description="Helical" evidence="5">
    <location>
        <begin position="356"/>
        <end position="376"/>
    </location>
</feature>
<comment type="caution">
    <text evidence="7">The sequence shown here is derived from an EMBL/GenBank/DDBJ whole genome shotgun (WGS) entry which is preliminary data.</text>
</comment>
<feature type="transmembrane region" description="Helical" evidence="5">
    <location>
        <begin position="132"/>
        <end position="154"/>
    </location>
</feature>
<dbReference type="OrthoDB" id="40134at2759"/>
<accession>V5G0E9</accession>
<sequence>MSPSKGHDVGDGVDVPDTVSAISDHIEEAYTKETTHDAVFGEVTEDGPNYRNLGWLGTSVLMMKTQIGLGVLSIPSTFDTLGIIPGSICLCVIAAMTTWSDYEIGVFKLNHREVYSIDDAGWLMFGRIGREFLGVAFVLYYIFVAGSGMLGTSIGLNAVSMHGTCTAVFVVVAFLLGFICASIRTLGKVSWLAWVGLFFILSAIFTLTIAVGLQDRPSTAPAEGFWKSDYKLTNTPSFAEAVSAVSALVFAFSGTAGFFSIASEMRDPRLYARSTLICQAIVTSVYLTIGCVVYYYCGSYVASPALGSAGILLKKVCYGLALPGLVVTETIMIHIPAKYVFVRLMRDSRHLTANTVTHWSVWLGCSFTVSLIAYLIASGIPIFNGLVSLIGALLAEAIKQIRAEIFDEKVLENCQYTSTFNKDMIRGMGHARAPFTYDAWKSPEVLAKISQVAEIDLDEDRLLSDADLPAVAWHYDSFPFVCVTMLSDCTGMGTAVVLQGRYIKHQALKALGGRERISMVTCFRPKSPFVKDETVLYTEYRLGILEERIRAKLKSERQRQIAQRPFNIPDVRSFLQEQKEFLESMLEEMIELD</sequence>